<dbReference type="PANTHER" id="PTHR46644:SF2">
    <property type="entry name" value="DNA REPAIR PROTEIN XRCC2"/>
    <property type="match status" value="1"/>
</dbReference>
<dbReference type="GO" id="GO:0042148">
    <property type="term" value="P:DNA strand invasion"/>
    <property type="evidence" value="ECO:0007669"/>
    <property type="project" value="TreeGrafter"/>
</dbReference>
<dbReference type="InterPro" id="IPR027417">
    <property type="entry name" value="P-loop_NTPase"/>
</dbReference>
<dbReference type="AlphaFoldDB" id="A0A8H8CQQ4"/>
<proteinExistence type="predicted"/>
<comment type="caution">
    <text evidence="1">The sequence shown here is derived from an EMBL/GenBank/DDBJ whole genome shotgun (WGS) entry which is preliminary data.</text>
</comment>
<dbReference type="InterPro" id="IPR030547">
    <property type="entry name" value="XRCC2"/>
</dbReference>
<dbReference type="EMBL" id="JAFIQS010000001">
    <property type="protein sequence ID" value="KAG5174243.1"/>
    <property type="molecule type" value="Genomic_DNA"/>
</dbReference>
<gene>
    <name evidence="1" type="ORF">JR316_000901</name>
</gene>
<name>A0A8H8CQQ4_PSICU</name>
<accession>A0A8H8CQQ4</accession>
<dbReference type="GO" id="GO:0000400">
    <property type="term" value="F:four-way junction DNA binding"/>
    <property type="evidence" value="ECO:0007669"/>
    <property type="project" value="TreeGrafter"/>
</dbReference>
<dbReference type="OrthoDB" id="420422at2759"/>
<sequence>MEQHLSSTASSEQMLLEIQSESIQKLLTTVRQKTNPSAATAIPVLDLFLATLSSSTANQVFVEKPPGNSIVIRGPPGCGKTHLLYFLLATCVLPMNPLSQSIGGWSKAAFVMDLDGHFHMSRFHDVLVDRLRLSVPGPSIPAIVDRCLKLVHIFRPASLSQLAVTLKHLAKYHAQKFPSFEMGMIAVHSIDASHWLERFKVEQMRFFTGMAKSPSDDVFRVLQDLRMSYRLTTVVTYGDILHQYISASDYRQPVPGSTRLDLIPVSTTDITITPSSSTFDHQLRKTQWCAEAFGDPQSIIFSSVIHKGGIAVS</sequence>
<dbReference type="GO" id="GO:0005815">
    <property type="term" value="C:microtubule organizing center"/>
    <property type="evidence" value="ECO:0007669"/>
    <property type="project" value="TreeGrafter"/>
</dbReference>
<evidence type="ECO:0008006" key="2">
    <source>
        <dbReference type="Google" id="ProtNLM"/>
    </source>
</evidence>
<dbReference type="GO" id="GO:0005657">
    <property type="term" value="C:replication fork"/>
    <property type="evidence" value="ECO:0007669"/>
    <property type="project" value="InterPro"/>
</dbReference>
<dbReference type="SUPFAM" id="SSF52540">
    <property type="entry name" value="P-loop containing nucleoside triphosphate hydrolases"/>
    <property type="match status" value="1"/>
</dbReference>
<protein>
    <recommendedName>
        <fullName evidence="2">DNA recombination and repair protein Rad51-like C-terminal domain-containing protein</fullName>
    </recommendedName>
</protein>
<evidence type="ECO:0000313" key="1">
    <source>
        <dbReference type="EMBL" id="KAG5174243.1"/>
    </source>
</evidence>
<dbReference type="PANTHER" id="PTHR46644">
    <property type="entry name" value="DNA REPAIR PROTEIN XRCC2"/>
    <property type="match status" value="1"/>
</dbReference>
<dbReference type="GO" id="GO:0000724">
    <property type="term" value="P:double-strand break repair via homologous recombination"/>
    <property type="evidence" value="ECO:0007669"/>
    <property type="project" value="InterPro"/>
</dbReference>
<dbReference type="Gene3D" id="3.40.50.300">
    <property type="entry name" value="P-loop containing nucleotide triphosphate hydrolases"/>
    <property type="match status" value="1"/>
</dbReference>
<organism evidence="1">
    <name type="scientific">Psilocybe cubensis</name>
    <name type="common">Psychedelic mushroom</name>
    <name type="synonym">Stropharia cubensis</name>
    <dbReference type="NCBI Taxonomy" id="181762"/>
    <lineage>
        <taxon>Eukaryota</taxon>
        <taxon>Fungi</taxon>
        <taxon>Dikarya</taxon>
        <taxon>Basidiomycota</taxon>
        <taxon>Agaricomycotina</taxon>
        <taxon>Agaricomycetes</taxon>
        <taxon>Agaricomycetidae</taxon>
        <taxon>Agaricales</taxon>
        <taxon>Agaricineae</taxon>
        <taxon>Strophariaceae</taxon>
        <taxon>Psilocybe</taxon>
    </lineage>
</organism>
<reference evidence="1" key="1">
    <citation type="submission" date="2021-02" db="EMBL/GenBank/DDBJ databases">
        <title>Psilocybe cubensis genome.</title>
        <authorList>
            <person name="Mckernan K.J."/>
            <person name="Crawford S."/>
            <person name="Trippe A."/>
            <person name="Kane L.T."/>
            <person name="Mclaughlin S."/>
        </authorList>
    </citation>
    <scope>NUCLEOTIDE SEQUENCE [LARGE SCALE GENOMIC DNA]</scope>
    <source>
        <strain evidence="1">MGC-MH-2018</strain>
    </source>
</reference>
<dbReference type="GO" id="GO:0033063">
    <property type="term" value="C:Rad51B-Rad51C-Rad51D-XRCC2 complex"/>
    <property type="evidence" value="ECO:0007669"/>
    <property type="project" value="InterPro"/>
</dbReference>